<dbReference type="AlphaFoldDB" id="A0A914CEJ4"/>
<evidence type="ECO:0000313" key="2">
    <source>
        <dbReference type="Proteomes" id="UP000887540"/>
    </source>
</evidence>
<reference evidence="3" key="1">
    <citation type="submission" date="2022-11" db="UniProtKB">
        <authorList>
            <consortium name="WormBaseParasite"/>
        </authorList>
    </citation>
    <scope>IDENTIFICATION</scope>
</reference>
<dbReference type="Proteomes" id="UP000887540">
    <property type="component" value="Unplaced"/>
</dbReference>
<keyword evidence="1" id="KW-1133">Transmembrane helix</keyword>
<dbReference type="WBParaSite" id="ACRNAN_Path_959.g3696.t1">
    <property type="protein sequence ID" value="ACRNAN_Path_959.g3696.t1"/>
    <property type="gene ID" value="ACRNAN_Path_959.g3696"/>
</dbReference>
<evidence type="ECO:0000313" key="3">
    <source>
        <dbReference type="WBParaSite" id="ACRNAN_Path_959.g3696.t1"/>
    </source>
</evidence>
<name>A0A914CEJ4_9BILA</name>
<feature type="transmembrane region" description="Helical" evidence="1">
    <location>
        <begin position="20"/>
        <end position="43"/>
    </location>
</feature>
<sequence>MFWQLANQDRGYTIWCKTFTVLMIGFPCAFSCGVIVFALGIFFNIKLYRLLRQNQQHITPETRKMQMTLYRTYTIS</sequence>
<proteinExistence type="predicted"/>
<keyword evidence="2" id="KW-1185">Reference proteome</keyword>
<keyword evidence="1" id="KW-0472">Membrane</keyword>
<evidence type="ECO:0000256" key="1">
    <source>
        <dbReference type="SAM" id="Phobius"/>
    </source>
</evidence>
<keyword evidence="1" id="KW-0812">Transmembrane</keyword>
<accession>A0A914CEJ4</accession>
<organism evidence="2 3">
    <name type="scientific">Acrobeloides nanus</name>
    <dbReference type="NCBI Taxonomy" id="290746"/>
    <lineage>
        <taxon>Eukaryota</taxon>
        <taxon>Metazoa</taxon>
        <taxon>Ecdysozoa</taxon>
        <taxon>Nematoda</taxon>
        <taxon>Chromadorea</taxon>
        <taxon>Rhabditida</taxon>
        <taxon>Tylenchina</taxon>
        <taxon>Cephalobomorpha</taxon>
        <taxon>Cephaloboidea</taxon>
        <taxon>Cephalobidae</taxon>
        <taxon>Acrobeloides</taxon>
    </lineage>
</organism>
<protein>
    <submittedName>
        <fullName evidence="3">Uncharacterized protein</fullName>
    </submittedName>
</protein>